<keyword evidence="5 6" id="KW-0472">Membrane</keyword>
<dbReference type="PROSITE" id="PS01309">
    <property type="entry name" value="UPF0057"/>
    <property type="match status" value="1"/>
</dbReference>
<dbReference type="EMBL" id="JBHTKL010000006">
    <property type="protein sequence ID" value="MFD1020827.1"/>
    <property type="molecule type" value="Genomic_DNA"/>
</dbReference>
<evidence type="ECO:0000256" key="6">
    <source>
        <dbReference type="SAM" id="Phobius"/>
    </source>
</evidence>
<organism evidence="7 8">
    <name type="scientific">Thalassobacillus hwangdonensis</name>
    <dbReference type="NCBI Taxonomy" id="546108"/>
    <lineage>
        <taxon>Bacteria</taxon>
        <taxon>Bacillati</taxon>
        <taxon>Bacillota</taxon>
        <taxon>Bacilli</taxon>
        <taxon>Bacillales</taxon>
        <taxon>Bacillaceae</taxon>
        <taxon>Thalassobacillus</taxon>
    </lineage>
</organism>
<dbReference type="Proteomes" id="UP001596990">
    <property type="component" value="Unassembled WGS sequence"/>
</dbReference>
<protein>
    <submittedName>
        <fullName evidence="7">YqaE/Pmp3 family membrane protein</fullName>
    </submittedName>
</protein>
<feature type="transmembrane region" description="Helical" evidence="6">
    <location>
        <begin position="24"/>
        <end position="45"/>
    </location>
</feature>
<name>A0ABW3L4N4_9BACI</name>
<evidence type="ECO:0000256" key="2">
    <source>
        <dbReference type="ARBA" id="ARBA00009530"/>
    </source>
</evidence>
<dbReference type="RefSeq" id="WP_386063195.1">
    <property type="nucleotide sequence ID" value="NZ_JBHTKL010000006.1"/>
</dbReference>
<evidence type="ECO:0000313" key="7">
    <source>
        <dbReference type="EMBL" id="MFD1020827.1"/>
    </source>
</evidence>
<dbReference type="Pfam" id="PF01679">
    <property type="entry name" value="Pmp3"/>
    <property type="match status" value="1"/>
</dbReference>
<evidence type="ECO:0000256" key="5">
    <source>
        <dbReference type="ARBA" id="ARBA00023136"/>
    </source>
</evidence>
<evidence type="ECO:0000313" key="8">
    <source>
        <dbReference type="Proteomes" id="UP001596990"/>
    </source>
</evidence>
<comment type="similarity">
    <text evidence="2">Belongs to the UPF0057 (PMP3) family.</text>
</comment>
<keyword evidence="4 6" id="KW-1133">Transmembrane helix</keyword>
<comment type="caution">
    <text evidence="7">The sequence shown here is derived from an EMBL/GenBank/DDBJ whole genome shotgun (WGS) entry which is preliminary data.</text>
</comment>
<proteinExistence type="inferred from homology"/>
<reference evidence="8" key="1">
    <citation type="journal article" date="2019" name="Int. J. Syst. Evol. Microbiol.">
        <title>The Global Catalogue of Microorganisms (GCM) 10K type strain sequencing project: providing services to taxonomists for standard genome sequencing and annotation.</title>
        <authorList>
            <consortium name="The Broad Institute Genomics Platform"/>
            <consortium name="The Broad Institute Genome Sequencing Center for Infectious Disease"/>
            <person name="Wu L."/>
            <person name="Ma J."/>
        </authorList>
    </citation>
    <scope>NUCLEOTIDE SEQUENCE [LARGE SCALE GENOMIC DNA]</scope>
    <source>
        <strain evidence="8">CCUG 56607</strain>
    </source>
</reference>
<evidence type="ECO:0000256" key="1">
    <source>
        <dbReference type="ARBA" id="ARBA00004370"/>
    </source>
</evidence>
<sequence>MLYLLAILLPPVAVLLTGKPMKALLNLVLTIIFFVPGAVHAALVVKDHKNARAGV</sequence>
<keyword evidence="8" id="KW-1185">Reference proteome</keyword>
<keyword evidence="3 6" id="KW-0812">Transmembrane</keyword>
<evidence type="ECO:0000256" key="4">
    <source>
        <dbReference type="ARBA" id="ARBA00022989"/>
    </source>
</evidence>
<gene>
    <name evidence="7" type="ORF">ACFQ2J_16690</name>
</gene>
<dbReference type="InterPro" id="IPR000612">
    <property type="entry name" value="PMP3"/>
</dbReference>
<comment type="subcellular location">
    <subcellularLocation>
        <location evidence="1">Membrane</location>
    </subcellularLocation>
</comment>
<evidence type="ECO:0000256" key="3">
    <source>
        <dbReference type="ARBA" id="ARBA00022692"/>
    </source>
</evidence>
<accession>A0ABW3L4N4</accession>